<proteinExistence type="predicted"/>
<accession>A0A1F8DN71</accession>
<dbReference type="EMBL" id="MGIO01000027">
    <property type="protein sequence ID" value="OGM89429.1"/>
    <property type="molecule type" value="Genomic_DNA"/>
</dbReference>
<evidence type="ECO:0000313" key="2">
    <source>
        <dbReference type="Proteomes" id="UP000182002"/>
    </source>
</evidence>
<name>A0A1F8DN71_9BACT</name>
<sequence length="70" mass="8031">MNEGRVAIGFIFEKTLSPTPARSERLLSASLLRPRSETMPARPARHFSQTKPLPIWGYSWLRGFVKTKLF</sequence>
<gene>
    <name evidence="1" type="ORF">A3J77_01985</name>
</gene>
<evidence type="ECO:0000313" key="1">
    <source>
        <dbReference type="EMBL" id="OGM89429.1"/>
    </source>
</evidence>
<protein>
    <submittedName>
        <fullName evidence="1">Uncharacterized protein</fullName>
    </submittedName>
</protein>
<comment type="caution">
    <text evidence="1">The sequence shown here is derived from an EMBL/GenBank/DDBJ whole genome shotgun (WGS) entry which is preliminary data.</text>
</comment>
<dbReference type="AlphaFoldDB" id="A0A1F8DN71"/>
<dbReference type="Proteomes" id="UP000182002">
    <property type="component" value="Unassembled WGS sequence"/>
</dbReference>
<organism evidence="1 2">
    <name type="scientific">Candidatus Wolfebacteria bacterium RBG_13_41_7</name>
    <dbReference type="NCBI Taxonomy" id="1802554"/>
    <lineage>
        <taxon>Bacteria</taxon>
        <taxon>Candidatus Wolfeibacteriota</taxon>
    </lineage>
</organism>
<reference evidence="1 2" key="1">
    <citation type="journal article" date="2016" name="Nat. Commun.">
        <title>Thousands of microbial genomes shed light on interconnected biogeochemical processes in an aquifer system.</title>
        <authorList>
            <person name="Anantharaman K."/>
            <person name="Brown C.T."/>
            <person name="Hug L.A."/>
            <person name="Sharon I."/>
            <person name="Castelle C.J."/>
            <person name="Probst A.J."/>
            <person name="Thomas B.C."/>
            <person name="Singh A."/>
            <person name="Wilkins M.J."/>
            <person name="Karaoz U."/>
            <person name="Brodie E.L."/>
            <person name="Williams K.H."/>
            <person name="Hubbard S.S."/>
            <person name="Banfield J.F."/>
        </authorList>
    </citation>
    <scope>NUCLEOTIDE SEQUENCE [LARGE SCALE GENOMIC DNA]</scope>
</reference>